<keyword evidence="7" id="KW-0677">Repeat</keyword>
<accession>A0A6P6V159</accession>
<dbReference type="Gene3D" id="3.80.10.10">
    <property type="entry name" value="Ribonuclease Inhibitor"/>
    <property type="match status" value="1"/>
</dbReference>
<dbReference type="GeneID" id="113715561"/>
<dbReference type="InterPro" id="IPR027417">
    <property type="entry name" value="P-loop_NTPase"/>
</dbReference>
<dbReference type="Pfam" id="PF00931">
    <property type="entry name" value="NB-ARC"/>
    <property type="match status" value="1"/>
</dbReference>
<proteinExistence type="inferred from homology"/>
<dbReference type="GO" id="GO:0005524">
    <property type="term" value="F:ATP binding"/>
    <property type="evidence" value="ECO:0007669"/>
    <property type="project" value="UniProtKB-KW"/>
</dbReference>
<dbReference type="InterPro" id="IPR042197">
    <property type="entry name" value="Apaf_helical"/>
</dbReference>
<dbReference type="GO" id="GO:0005737">
    <property type="term" value="C:cytoplasm"/>
    <property type="evidence" value="ECO:0007669"/>
    <property type="project" value="UniProtKB-SubCell"/>
</dbReference>
<keyword evidence="14" id="KW-1185">Reference proteome</keyword>
<keyword evidence="9" id="KW-0611">Plant defense</keyword>
<dbReference type="InterPro" id="IPR041118">
    <property type="entry name" value="Rx_N"/>
</dbReference>
<evidence type="ECO:0000313" key="15">
    <source>
        <dbReference type="RefSeq" id="XP_027095592.1"/>
    </source>
</evidence>
<dbReference type="GO" id="GO:0009626">
    <property type="term" value="P:plant-type hypersensitive response"/>
    <property type="evidence" value="ECO:0007669"/>
    <property type="project" value="UniProtKB-KW"/>
</dbReference>
<dbReference type="CDD" id="cd14798">
    <property type="entry name" value="RX-CC_like"/>
    <property type="match status" value="1"/>
</dbReference>
<organism evidence="14 15">
    <name type="scientific">Coffea arabica</name>
    <name type="common">Arabian coffee</name>
    <dbReference type="NCBI Taxonomy" id="13443"/>
    <lineage>
        <taxon>Eukaryota</taxon>
        <taxon>Viridiplantae</taxon>
        <taxon>Streptophyta</taxon>
        <taxon>Embryophyta</taxon>
        <taxon>Tracheophyta</taxon>
        <taxon>Spermatophyta</taxon>
        <taxon>Magnoliopsida</taxon>
        <taxon>eudicotyledons</taxon>
        <taxon>Gunneridae</taxon>
        <taxon>Pentapetalae</taxon>
        <taxon>asterids</taxon>
        <taxon>lamiids</taxon>
        <taxon>Gentianales</taxon>
        <taxon>Rubiaceae</taxon>
        <taxon>Ixoroideae</taxon>
        <taxon>Gardenieae complex</taxon>
        <taxon>Bertiereae - Coffeeae clade</taxon>
        <taxon>Coffeeae</taxon>
        <taxon>Coffea</taxon>
    </lineage>
</organism>
<evidence type="ECO:0000256" key="4">
    <source>
        <dbReference type="ARBA" id="ARBA00022490"/>
    </source>
</evidence>
<name>A0A6P6V159_COFAR</name>
<evidence type="ECO:0000259" key="12">
    <source>
        <dbReference type="Pfam" id="PF18052"/>
    </source>
</evidence>
<dbReference type="Gene3D" id="3.40.50.300">
    <property type="entry name" value="P-loop containing nucleotide triphosphate hydrolases"/>
    <property type="match status" value="1"/>
</dbReference>
<dbReference type="Pfam" id="PF18052">
    <property type="entry name" value="Rx_N"/>
    <property type="match status" value="1"/>
</dbReference>
<feature type="domain" description="Disease resistance N-terminal" evidence="12">
    <location>
        <begin position="628"/>
        <end position="708"/>
    </location>
</feature>
<dbReference type="Gene3D" id="1.20.5.4130">
    <property type="match status" value="1"/>
</dbReference>
<sequence length="1491" mass="171037">MMAEYHDNLGPALQDLQDQLQSVRLKQHHDQQHQHGSLRLLARVKRMIVQDSSEVEDDVLYDALAALIDRLQMEVPFLLAFEHYVSFWAKLSFRPLLNKVGIALSEIAKDIRLAREKNYISKSPSRLMDFLRHSQQRVERMKPEIGEANRILLTGRFELPSHLPEYPFWIDSVFTLASNLKAFLDTVDTDLHAPLLAFQVKLRSFGTFLQCVVVCFCTLAELKVRELDATMWASDPESFMKQFLPSHILDSLIKHVASVAIRLANLSCLYWFKEVDTDEKRRTIMGILNLQQEIDLSTAEFLEMNLKLLRAVNQIQPGQITGNKVTGFLSYLLLHEEGALGVADELKYLIELVISQPEKPCNEVETFLTEIKAVIREAASLSNSLDGVCAHSPKVEVAKIRLLKEKIWLLKAEHFLKGPRNTSFINNPYWDWKSRITSLDKGLKNLRSFSKDLPEVKTILCKQNLSLVEEVPRELQSVLQSFSAKEITEKSMRESLLLLLLKILVLKADFYLLEILNGNANLLSLANDRIESVHEGLKLLMTFVANVPEESSDHLEFILTNIEAVAKRIIYLYHSVLTNKITEELIERMYLTLSELLDQIKINKAKLRELYPQVQGSCFPKTNGLGCVDFLLRNLKELQTHKSKSIATVKNQIERIQGDMEFFRSFLNDRVKESTQHLELKGLGERITEVAYKVEYVIDSIEVGIGDHLQHLLWLDSLLEDISHIKKEAVKSYQKKTCDGIPHNVTRSSDHMISQVSAPEPDEVVVSLSDQEEVIIDRLIKGSLQQDMVSLVGMPGIGKTTLAKKLYNDSRVTYHFHIRAWCCISQVYSKRQVLLDILSNISGLTDYIHKMTDEDLDLELYQQLKGRRYLIVMDDMWSTEAWDDLERSFPDDKNGSRLLITSRIQNVALNAKPNSDPYLLRLLTDDESWSLLQLKSFHGKGCPTELLGVGKEIAQQCKGLPLSVVAVAGLLERTEKKPDLWKQIVDSLSRRLIDDPQTQCKEILELSYEHLPYNLKACFLYFGAFLEDKDISVRKLIWLWIAEGFIKKSEEKSLEDIGEDYLMDLISRSLVLVSKRRSMGRVKTCRVHDMLHDLCLSRSKEEMFLQPITKCDEPFASFDGLDNDVDFDLYYPSKPLIYERHRLCICLERRHFIKSKPSGPRTRSLLFSAIADRYPRCPYDITFIFQNFKLLRVLDLESINMGMFFPIGFDLLVQLRYLAVSGDLDSIPSSIASLWKLETFVVKGLKGMVVLPVIIWSMRMLRHVHVNSCAMFDLQDDQLESSLVLDNLVTLSTPALSGGKETLKILRRFPNLHRLRCIVFESPSSPMGCDQFAQFDILNQLESLNISGRALNQGELSFPLNLKKLTLSRLRLPWKHMSAIGRLQNLEVLKLLSNAFEGRIWDMREGEFLKLKFLKLDSLNVVEWNATCDHLLNLQQLVLRHCKELEAVPFSFGEIPTLLMIQVQRCGLSTEESVRDIEEQGIEGLKIFISH</sequence>
<evidence type="ECO:0000256" key="5">
    <source>
        <dbReference type="ARBA" id="ARBA00022614"/>
    </source>
</evidence>
<dbReference type="GO" id="GO:0051607">
    <property type="term" value="P:defense response to virus"/>
    <property type="evidence" value="ECO:0007669"/>
    <property type="project" value="UniProtKB-ARBA"/>
</dbReference>
<keyword evidence="4" id="KW-0963">Cytoplasm</keyword>
<dbReference type="InterPro" id="IPR002182">
    <property type="entry name" value="NB-ARC"/>
</dbReference>
<evidence type="ECO:0000256" key="2">
    <source>
        <dbReference type="ARBA" id="ARBA00004496"/>
    </source>
</evidence>
<comment type="similarity">
    <text evidence="3">Belongs to the disease resistance NB-LRR family.</text>
</comment>
<dbReference type="GO" id="GO:0043531">
    <property type="term" value="F:ADP binding"/>
    <property type="evidence" value="ECO:0007669"/>
    <property type="project" value="InterPro"/>
</dbReference>
<dbReference type="PANTHER" id="PTHR23155">
    <property type="entry name" value="DISEASE RESISTANCE PROTEIN RP"/>
    <property type="match status" value="1"/>
</dbReference>
<dbReference type="Gene3D" id="1.10.8.430">
    <property type="entry name" value="Helical domain of apoptotic protease-activating factors"/>
    <property type="match status" value="1"/>
</dbReference>
<dbReference type="InterPro" id="IPR044974">
    <property type="entry name" value="Disease_R_plants"/>
</dbReference>
<feature type="domain" description="NB-ARC" evidence="11">
    <location>
        <begin position="772"/>
        <end position="940"/>
    </location>
</feature>
<dbReference type="PRINTS" id="PR00364">
    <property type="entry name" value="DISEASERSIST"/>
</dbReference>
<gene>
    <name evidence="15" type="primary">LOC113715561</name>
</gene>
<evidence type="ECO:0000259" key="11">
    <source>
        <dbReference type="Pfam" id="PF00931"/>
    </source>
</evidence>
<evidence type="ECO:0000313" key="14">
    <source>
        <dbReference type="Proteomes" id="UP001652660"/>
    </source>
</evidence>
<dbReference type="InterPro" id="IPR058922">
    <property type="entry name" value="WHD_DRP"/>
</dbReference>
<evidence type="ECO:0000256" key="6">
    <source>
        <dbReference type="ARBA" id="ARBA00022667"/>
    </source>
</evidence>
<evidence type="ECO:0000256" key="1">
    <source>
        <dbReference type="ARBA" id="ARBA00002074"/>
    </source>
</evidence>
<comment type="subcellular location">
    <subcellularLocation>
        <location evidence="2">Cytoplasm</location>
    </subcellularLocation>
</comment>
<protein>
    <submittedName>
        <fullName evidence="15">Late blight resistance protein homolog R1B-17</fullName>
    </submittedName>
</protein>
<reference evidence="15" key="2">
    <citation type="submission" date="2025-08" db="UniProtKB">
        <authorList>
            <consortium name="RefSeq"/>
        </authorList>
    </citation>
    <scope>IDENTIFICATION</scope>
    <source>
        <tissue evidence="15">Leaves</tissue>
    </source>
</reference>
<reference evidence="14" key="1">
    <citation type="journal article" date="2025" name="Foods">
        <title>Unveiling the Microbial Signatures of Arabica Coffee Cherries: Insights into Ripeness Specific Diversity, Functional Traits, and Implications for Quality and Safety.</title>
        <authorList>
            <consortium name="RefSeq"/>
            <person name="Tenea G.N."/>
            <person name="Cifuentes V."/>
            <person name="Reyes P."/>
            <person name="Cevallos-Vallejos M."/>
        </authorList>
    </citation>
    <scope>NUCLEOTIDE SEQUENCE [LARGE SCALE GENOMIC DNA]</scope>
</reference>
<dbReference type="FunFam" id="1.10.10.10:FF:000322">
    <property type="entry name" value="Probable disease resistance protein At1g63360"/>
    <property type="match status" value="1"/>
</dbReference>
<dbReference type="OrthoDB" id="602760at2759"/>
<dbReference type="InterPro" id="IPR036388">
    <property type="entry name" value="WH-like_DNA-bd_sf"/>
</dbReference>
<dbReference type="SUPFAM" id="SSF52540">
    <property type="entry name" value="P-loop containing nucleoside triphosphate hydrolases"/>
    <property type="match status" value="1"/>
</dbReference>
<dbReference type="InterPro" id="IPR032675">
    <property type="entry name" value="LRR_dom_sf"/>
</dbReference>
<evidence type="ECO:0000256" key="10">
    <source>
        <dbReference type="ARBA" id="ARBA00022840"/>
    </source>
</evidence>
<keyword evidence="10" id="KW-0067">ATP-binding</keyword>
<dbReference type="PANTHER" id="PTHR23155:SF1152">
    <property type="entry name" value="AAA+ ATPASE DOMAIN-CONTAINING PROTEIN"/>
    <property type="match status" value="1"/>
</dbReference>
<dbReference type="Pfam" id="PF23559">
    <property type="entry name" value="WHD_DRP"/>
    <property type="match status" value="1"/>
</dbReference>
<dbReference type="RefSeq" id="XP_027095592.1">
    <property type="nucleotide sequence ID" value="XM_027239791.2"/>
</dbReference>
<evidence type="ECO:0000256" key="3">
    <source>
        <dbReference type="ARBA" id="ARBA00008894"/>
    </source>
</evidence>
<dbReference type="Proteomes" id="UP001652660">
    <property type="component" value="Chromosome 11c"/>
</dbReference>
<dbReference type="Gene3D" id="1.10.10.10">
    <property type="entry name" value="Winged helix-like DNA-binding domain superfamily/Winged helix DNA-binding domain"/>
    <property type="match status" value="1"/>
</dbReference>
<evidence type="ECO:0000256" key="7">
    <source>
        <dbReference type="ARBA" id="ARBA00022737"/>
    </source>
</evidence>
<keyword evidence="5" id="KW-0433">Leucine-rich repeat</keyword>
<comment type="function">
    <text evidence="1">Confers resistance to late blight (Phytophthora infestans) races carrying the avirulence gene Avr1. Resistance proteins guard the plant against pathogens that contain an appropriate avirulence protein via an indirect interaction with this avirulence protein. That triggers a defense system including the hypersensitive response, which restricts the pathogen growth.</text>
</comment>
<evidence type="ECO:0000256" key="8">
    <source>
        <dbReference type="ARBA" id="ARBA00022741"/>
    </source>
</evidence>
<feature type="domain" description="Disease resistance protein winged helix" evidence="13">
    <location>
        <begin position="1025"/>
        <end position="1095"/>
    </location>
</feature>
<keyword evidence="8" id="KW-0547">Nucleotide-binding</keyword>
<dbReference type="FunFam" id="3.40.50.300:FF:001091">
    <property type="entry name" value="Probable disease resistance protein At1g61300"/>
    <property type="match status" value="1"/>
</dbReference>
<dbReference type="InterPro" id="IPR038005">
    <property type="entry name" value="RX-like_CC"/>
</dbReference>
<evidence type="ECO:0000259" key="13">
    <source>
        <dbReference type="Pfam" id="PF23559"/>
    </source>
</evidence>
<evidence type="ECO:0000256" key="9">
    <source>
        <dbReference type="ARBA" id="ARBA00022821"/>
    </source>
</evidence>
<keyword evidence="6" id="KW-0381">Hypersensitive response</keyword>
<dbReference type="SUPFAM" id="SSF52058">
    <property type="entry name" value="L domain-like"/>
    <property type="match status" value="1"/>
</dbReference>